<organism evidence="8 9">
    <name type="scientific">Merdimmobilis hominis</name>
    <dbReference type="NCBI Taxonomy" id="2897707"/>
    <lineage>
        <taxon>Bacteria</taxon>
        <taxon>Bacillati</taxon>
        <taxon>Bacillota</taxon>
        <taxon>Clostridia</taxon>
        <taxon>Eubacteriales</taxon>
        <taxon>Oscillospiraceae</taxon>
        <taxon>Merdimmobilis</taxon>
    </lineage>
</organism>
<dbReference type="NCBIfam" id="NF001862">
    <property type="entry name" value="PRK00601.1"/>
    <property type="match status" value="1"/>
</dbReference>
<feature type="region of interest" description="Disordered" evidence="6">
    <location>
        <begin position="131"/>
        <end position="151"/>
    </location>
</feature>
<evidence type="ECO:0000256" key="5">
    <source>
        <dbReference type="ARBA" id="ARBA00047686"/>
    </source>
</evidence>
<reference evidence="8" key="2">
    <citation type="journal article" date="2021" name="Sci. Rep.">
        <title>The distribution of antibiotic resistance genes in chicken gut microbiota commensals.</title>
        <authorList>
            <person name="Juricova H."/>
            <person name="Matiasovicova J."/>
            <person name="Kubasova T."/>
            <person name="Cejkova D."/>
            <person name="Rychlik I."/>
        </authorList>
    </citation>
    <scope>NUCLEOTIDE SEQUENCE</scope>
    <source>
        <strain evidence="8">An559</strain>
    </source>
</reference>
<dbReference type="NCBIfam" id="TIGR00576">
    <property type="entry name" value="dut"/>
    <property type="match status" value="1"/>
</dbReference>
<evidence type="ECO:0000256" key="1">
    <source>
        <dbReference type="ARBA" id="ARBA00006581"/>
    </source>
</evidence>
<dbReference type="Pfam" id="PF00692">
    <property type="entry name" value="dUTPase"/>
    <property type="match status" value="1"/>
</dbReference>
<accession>A0A938X445</accession>
<protein>
    <recommendedName>
        <fullName evidence="2">dUTP diphosphatase</fullName>
        <ecNumber evidence="2">3.6.1.23</ecNumber>
    </recommendedName>
</protein>
<gene>
    <name evidence="8" type="primary">dut</name>
    <name evidence="8" type="ORF">H6A12_01610</name>
</gene>
<keyword evidence="3 8" id="KW-0378">Hydrolase</keyword>
<evidence type="ECO:0000256" key="4">
    <source>
        <dbReference type="ARBA" id="ARBA00023080"/>
    </source>
</evidence>
<name>A0A938X445_9FIRM</name>
<reference evidence="8" key="1">
    <citation type="submission" date="2020-08" db="EMBL/GenBank/DDBJ databases">
        <authorList>
            <person name="Cejkova D."/>
            <person name="Kubasova T."/>
            <person name="Jahodarova E."/>
            <person name="Rychlik I."/>
        </authorList>
    </citation>
    <scope>NUCLEOTIDE SEQUENCE</scope>
    <source>
        <strain evidence="8">An559</strain>
    </source>
</reference>
<sequence>MESIQVKRLSETARLPVRATEGSAGYDLFADCAIEIAPGAIERVKTGIAIAILRNDVAAFLYARSGIASKFGVSPANCVGVIDSDYRGEIMVPLFNHGSAPFSVKPGDRIAQMVFAPVFLPRLIESETLDETSRGAGGFGSTGTGEMTHEF</sequence>
<dbReference type="GO" id="GO:0004170">
    <property type="term" value="F:dUTP diphosphatase activity"/>
    <property type="evidence" value="ECO:0007669"/>
    <property type="project" value="UniProtKB-EC"/>
</dbReference>
<evidence type="ECO:0000313" key="8">
    <source>
        <dbReference type="EMBL" id="MBM6919861.1"/>
    </source>
</evidence>
<dbReference type="GO" id="GO:0046081">
    <property type="term" value="P:dUTP catabolic process"/>
    <property type="evidence" value="ECO:0007669"/>
    <property type="project" value="InterPro"/>
</dbReference>
<dbReference type="RefSeq" id="WP_204444113.1">
    <property type="nucleotide sequence ID" value="NZ_JACJKY010000002.1"/>
</dbReference>
<dbReference type="PANTHER" id="PTHR11241">
    <property type="entry name" value="DEOXYURIDINE 5'-TRIPHOSPHATE NUCLEOTIDOHYDROLASE"/>
    <property type="match status" value="1"/>
</dbReference>
<dbReference type="AlphaFoldDB" id="A0A938X445"/>
<dbReference type="Gene3D" id="2.70.40.10">
    <property type="match status" value="1"/>
</dbReference>
<evidence type="ECO:0000259" key="7">
    <source>
        <dbReference type="Pfam" id="PF00692"/>
    </source>
</evidence>
<dbReference type="InterPro" id="IPR036157">
    <property type="entry name" value="dUTPase-like_sf"/>
</dbReference>
<dbReference type="InterPro" id="IPR029054">
    <property type="entry name" value="dUTPase-like"/>
</dbReference>
<evidence type="ECO:0000256" key="6">
    <source>
        <dbReference type="SAM" id="MobiDB-lite"/>
    </source>
</evidence>
<feature type="domain" description="dUTPase-like" evidence="7">
    <location>
        <begin position="13"/>
        <end position="143"/>
    </location>
</feature>
<dbReference type="GO" id="GO:0000287">
    <property type="term" value="F:magnesium ion binding"/>
    <property type="evidence" value="ECO:0007669"/>
    <property type="project" value="InterPro"/>
</dbReference>
<evidence type="ECO:0000256" key="2">
    <source>
        <dbReference type="ARBA" id="ARBA00012379"/>
    </source>
</evidence>
<evidence type="ECO:0000256" key="3">
    <source>
        <dbReference type="ARBA" id="ARBA00022801"/>
    </source>
</evidence>
<keyword evidence="9" id="KW-1185">Reference proteome</keyword>
<dbReference type="EMBL" id="JACJKY010000002">
    <property type="protein sequence ID" value="MBM6919861.1"/>
    <property type="molecule type" value="Genomic_DNA"/>
</dbReference>
<dbReference type="SUPFAM" id="SSF51283">
    <property type="entry name" value="dUTPase-like"/>
    <property type="match status" value="1"/>
</dbReference>
<dbReference type="InterPro" id="IPR033704">
    <property type="entry name" value="dUTPase_trimeric"/>
</dbReference>
<comment type="caution">
    <text evidence="8">The sequence shown here is derived from an EMBL/GenBank/DDBJ whole genome shotgun (WGS) entry which is preliminary data.</text>
</comment>
<dbReference type="Proteomes" id="UP000774750">
    <property type="component" value="Unassembled WGS sequence"/>
</dbReference>
<comment type="catalytic activity">
    <reaction evidence="5">
        <text>dUTP + H2O = dUMP + diphosphate + H(+)</text>
        <dbReference type="Rhea" id="RHEA:10248"/>
        <dbReference type="ChEBI" id="CHEBI:15377"/>
        <dbReference type="ChEBI" id="CHEBI:15378"/>
        <dbReference type="ChEBI" id="CHEBI:33019"/>
        <dbReference type="ChEBI" id="CHEBI:61555"/>
        <dbReference type="ChEBI" id="CHEBI:246422"/>
        <dbReference type="EC" id="3.6.1.23"/>
    </reaction>
</comment>
<dbReference type="PANTHER" id="PTHR11241:SF0">
    <property type="entry name" value="DEOXYURIDINE 5'-TRIPHOSPHATE NUCLEOTIDOHYDROLASE"/>
    <property type="match status" value="1"/>
</dbReference>
<dbReference type="CDD" id="cd07557">
    <property type="entry name" value="trimeric_dUTPase"/>
    <property type="match status" value="1"/>
</dbReference>
<keyword evidence="4" id="KW-0546">Nucleotide metabolism</keyword>
<comment type="similarity">
    <text evidence="1">Belongs to the dUTPase family.</text>
</comment>
<evidence type="ECO:0000313" key="9">
    <source>
        <dbReference type="Proteomes" id="UP000774750"/>
    </source>
</evidence>
<dbReference type="InterPro" id="IPR008181">
    <property type="entry name" value="dUTPase"/>
</dbReference>
<dbReference type="EC" id="3.6.1.23" evidence="2"/>
<proteinExistence type="inferred from homology"/>
<dbReference type="GO" id="GO:0006226">
    <property type="term" value="P:dUMP biosynthetic process"/>
    <property type="evidence" value="ECO:0007669"/>
    <property type="project" value="InterPro"/>
</dbReference>